<dbReference type="EMBL" id="CP013023">
    <property type="protein sequence ID" value="ANF94844.1"/>
    <property type="molecule type" value="Genomic_DNA"/>
</dbReference>
<dbReference type="PANTHER" id="PTHR43798">
    <property type="entry name" value="MONOACYLGLYCEROL LIPASE"/>
    <property type="match status" value="1"/>
</dbReference>
<dbReference type="Proteomes" id="UP000078148">
    <property type="component" value="Chromosome"/>
</dbReference>
<accession>A0A172ZB27</accession>
<dbReference type="GO" id="GO:0016787">
    <property type="term" value="F:hydrolase activity"/>
    <property type="evidence" value="ECO:0007669"/>
    <property type="project" value="UniProtKB-KW"/>
</dbReference>
<dbReference type="STRING" id="1616788.AR543_01555"/>
<organism evidence="2 3">
    <name type="scientific">Paenibacillus bovis</name>
    <dbReference type="NCBI Taxonomy" id="1616788"/>
    <lineage>
        <taxon>Bacteria</taxon>
        <taxon>Bacillati</taxon>
        <taxon>Bacillota</taxon>
        <taxon>Bacilli</taxon>
        <taxon>Bacillales</taxon>
        <taxon>Paenibacillaceae</taxon>
        <taxon>Paenibacillus</taxon>
    </lineage>
</organism>
<protein>
    <submittedName>
        <fullName evidence="2">Hydrolase</fullName>
    </submittedName>
</protein>
<evidence type="ECO:0000313" key="3">
    <source>
        <dbReference type="Proteomes" id="UP000078148"/>
    </source>
</evidence>
<evidence type="ECO:0000259" key="1">
    <source>
        <dbReference type="Pfam" id="PF00561"/>
    </source>
</evidence>
<reference evidence="2 3" key="2">
    <citation type="journal article" date="2016" name="Int. J. Syst. Evol. Microbiol.">
        <title>Paenibacillus bovis sp. nov., isolated from raw yak (Bos grunniens) milk.</title>
        <authorList>
            <person name="Gao C."/>
            <person name="Han J."/>
            <person name="Liu Z."/>
            <person name="Xu X."/>
            <person name="Hang F."/>
            <person name="Wu Z."/>
        </authorList>
    </citation>
    <scope>NUCLEOTIDE SEQUENCE [LARGE SCALE GENOMIC DNA]</scope>
    <source>
        <strain evidence="2 3">BD3526</strain>
    </source>
</reference>
<proteinExistence type="predicted"/>
<dbReference type="Gene3D" id="3.40.50.1820">
    <property type="entry name" value="alpha/beta hydrolase"/>
    <property type="match status" value="1"/>
</dbReference>
<dbReference type="Pfam" id="PF00561">
    <property type="entry name" value="Abhydrolase_1"/>
    <property type="match status" value="1"/>
</dbReference>
<name>A0A172ZB27_9BACL</name>
<dbReference type="KEGG" id="pbv:AR543_01555"/>
<reference evidence="3" key="1">
    <citation type="submission" date="2015-10" db="EMBL/GenBank/DDBJ databases">
        <title>Genome of Paenibacillus bovis sp. nov.</title>
        <authorList>
            <person name="Wu Z."/>
            <person name="Gao C."/>
            <person name="Liu Z."/>
            <person name="Zheng H."/>
        </authorList>
    </citation>
    <scope>NUCLEOTIDE SEQUENCE [LARGE SCALE GENOMIC DNA]</scope>
    <source>
        <strain evidence="3">BD3526</strain>
    </source>
</reference>
<dbReference type="AlphaFoldDB" id="A0A172ZB27"/>
<keyword evidence="2" id="KW-0378">Hydrolase</keyword>
<sequence>MIDYTTLLPDHTTKYIGEYDLYLEMYNAENPAAPTSERPPLLFVHGAYTGSWMWSKYIPHFVRSGWTCYCMNLRGHYRSRAVDMSKVTVEDYLDDIRTIINECGQPPILIGFSMGGILSQKIAESAALAGLVIIDSSLSREVHEQAPYPDLVPVVPGLIIPPPIREETTSLDESADDIAFQRKYLSMEAALAFGTISVAFGAQQGISIDGSLIKAPALVIKAVNNDIEDRQGRLTAKQLHAEYTGLQGTTHTGLLVGQRYHEGADRILTWLEQLGN</sequence>
<dbReference type="RefSeq" id="WP_060531217.1">
    <property type="nucleotide sequence ID" value="NZ_CP013023.1"/>
</dbReference>
<gene>
    <name evidence="2" type="ORF">AR543_01555</name>
</gene>
<keyword evidence="3" id="KW-1185">Reference proteome</keyword>
<dbReference type="InterPro" id="IPR029058">
    <property type="entry name" value="AB_hydrolase_fold"/>
</dbReference>
<dbReference type="OrthoDB" id="9776853at2"/>
<dbReference type="InterPro" id="IPR050266">
    <property type="entry name" value="AB_hydrolase_sf"/>
</dbReference>
<dbReference type="InterPro" id="IPR000073">
    <property type="entry name" value="AB_hydrolase_1"/>
</dbReference>
<dbReference type="SUPFAM" id="SSF53474">
    <property type="entry name" value="alpha/beta-Hydrolases"/>
    <property type="match status" value="1"/>
</dbReference>
<evidence type="ECO:0000313" key="2">
    <source>
        <dbReference type="EMBL" id="ANF94844.1"/>
    </source>
</evidence>
<feature type="domain" description="AB hydrolase-1" evidence="1">
    <location>
        <begin position="39"/>
        <end position="136"/>
    </location>
</feature>